<evidence type="ECO:0000313" key="2">
    <source>
        <dbReference type="Proteomes" id="UP000019260"/>
    </source>
</evidence>
<dbReference type="PATRIC" id="fig|838561.3.peg.1254"/>
<accession>W0GMR5</accession>
<reference evidence="1 2" key="1">
    <citation type="submission" date="2013-09" db="EMBL/GenBank/DDBJ databases">
        <title>Complete genome sequence of Spiroplasma mirum suckling mouse cataract agent.</title>
        <authorList>
            <person name="Landry C.A."/>
            <person name="Bastian F.O."/>
            <person name="Thune R.L."/>
        </authorList>
    </citation>
    <scope>NUCLEOTIDE SEQUENCE [LARGE SCALE GENOMIC DNA]</scope>
    <source>
        <strain evidence="1 2">SMCA</strain>
    </source>
</reference>
<dbReference type="EMBL" id="CP006720">
    <property type="protein sequence ID" value="AHI58606.1"/>
    <property type="molecule type" value="Genomic_DNA"/>
</dbReference>
<dbReference type="RefSeq" id="WP_025317829.1">
    <property type="nucleotide sequence ID" value="NZ_CP002082.1"/>
</dbReference>
<sequence length="91" mass="10190">MLETNKFFDFKNNETVPPTTLENLMQDINEKYLRNNPDVYAIESLSDATTDLANCFIANKAGIVSAYNFYAINSNVVKTFSSSFSNTSDLS</sequence>
<name>W0GMR5_9MOLU</name>
<protein>
    <submittedName>
        <fullName evidence="1">Uncharacterized protein</fullName>
    </submittedName>
</protein>
<dbReference type="AlphaFoldDB" id="W0GMR5"/>
<gene>
    <name evidence="1" type="ORF">P344_06525</name>
</gene>
<dbReference type="STRING" id="838561.P344_06525"/>
<keyword evidence="2" id="KW-1185">Reference proteome</keyword>
<dbReference type="KEGG" id="smia:P344_06525"/>
<proteinExistence type="predicted"/>
<organism evidence="1 2">
    <name type="scientific">Spiroplasma mirum ATCC 29335</name>
    <dbReference type="NCBI Taxonomy" id="838561"/>
    <lineage>
        <taxon>Bacteria</taxon>
        <taxon>Bacillati</taxon>
        <taxon>Mycoplasmatota</taxon>
        <taxon>Mollicutes</taxon>
        <taxon>Entomoplasmatales</taxon>
        <taxon>Spiroplasmataceae</taxon>
        <taxon>Spiroplasma</taxon>
    </lineage>
</organism>
<dbReference type="KEGG" id="smir:SMM_1096"/>
<dbReference type="HOGENOM" id="CLU_2425454_0_0_14"/>
<dbReference type="Proteomes" id="UP000019260">
    <property type="component" value="Chromosome"/>
</dbReference>
<evidence type="ECO:0000313" key="1">
    <source>
        <dbReference type="EMBL" id="AHI58606.1"/>
    </source>
</evidence>